<dbReference type="GO" id="GO:0005886">
    <property type="term" value="C:plasma membrane"/>
    <property type="evidence" value="ECO:0007669"/>
    <property type="project" value="TreeGrafter"/>
</dbReference>
<dbReference type="Proteomes" id="UP000467841">
    <property type="component" value="Unassembled WGS sequence"/>
</dbReference>
<protein>
    <recommendedName>
        <fullName evidence="1">DUF7046 domain-containing protein</fullName>
    </recommendedName>
</protein>
<dbReference type="EMBL" id="CACVBM020000088">
    <property type="protein sequence ID" value="CAA7014057.1"/>
    <property type="molecule type" value="Genomic_DNA"/>
</dbReference>
<proteinExistence type="predicted"/>
<keyword evidence="3" id="KW-1185">Reference proteome</keyword>
<dbReference type="Pfam" id="PF05623">
    <property type="entry name" value="DUF789"/>
    <property type="match status" value="1"/>
</dbReference>
<dbReference type="InterPro" id="IPR055474">
    <property type="entry name" value="DUF7046"/>
</dbReference>
<reference evidence="2" key="1">
    <citation type="submission" date="2020-01" db="EMBL/GenBank/DDBJ databases">
        <authorList>
            <person name="Mishra B."/>
        </authorList>
    </citation>
    <scope>NUCLEOTIDE SEQUENCE [LARGE SCALE GENOMIC DNA]</scope>
</reference>
<name>A0A6D2HL97_9BRAS</name>
<gene>
    <name evidence="2" type="ORF">MERR_LOCUS1291</name>
</gene>
<organism evidence="2 3">
    <name type="scientific">Microthlaspi erraticum</name>
    <dbReference type="NCBI Taxonomy" id="1685480"/>
    <lineage>
        <taxon>Eukaryota</taxon>
        <taxon>Viridiplantae</taxon>
        <taxon>Streptophyta</taxon>
        <taxon>Embryophyta</taxon>
        <taxon>Tracheophyta</taxon>
        <taxon>Spermatophyta</taxon>
        <taxon>Magnoliopsida</taxon>
        <taxon>eudicotyledons</taxon>
        <taxon>Gunneridae</taxon>
        <taxon>Pentapetalae</taxon>
        <taxon>rosids</taxon>
        <taxon>malvids</taxon>
        <taxon>Brassicales</taxon>
        <taxon>Brassicaceae</taxon>
        <taxon>Coluteocarpeae</taxon>
        <taxon>Microthlaspi</taxon>
    </lineage>
</organism>
<dbReference type="Pfam" id="PF23080">
    <property type="entry name" value="DUF7046"/>
    <property type="match status" value="1"/>
</dbReference>
<dbReference type="InterPro" id="IPR008507">
    <property type="entry name" value="DUF789"/>
</dbReference>
<feature type="domain" description="DUF7046" evidence="1">
    <location>
        <begin position="162"/>
        <end position="235"/>
    </location>
</feature>
<dbReference type="PANTHER" id="PTHR31149:SF10">
    <property type="entry name" value="OS05G0100900 PROTEIN"/>
    <property type="match status" value="1"/>
</dbReference>
<accession>A0A6D2HL97</accession>
<dbReference type="OrthoDB" id="1937889at2759"/>
<evidence type="ECO:0000259" key="1">
    <source>
        <dbReference type="Pfam" id="PF23080"/>
    </source>
</evidence>
<evidence type="ECO:0000313" key="3">
    <source>
        <dbReference type="Proteomes" id="UP000467841"/>
    </source>
</evidence>
<evidence type="ECO:0000313" key="2">
    <source>
        <dbReference type="EMBL" id="CAA7014057.1"/>
    </source>
</evidence>
<dbReference type="PANTHER" id="PTHR31149">
    <property type="entry name" value="EXPRESSED PROTEIN"/>
    <property type="match status" value="1"/>
</dbReference>
<comment type="caution">
    <text evidence="2">The sequence shown here is derived from an EMBL/GenBank/DDBJ whole genome shotgun (WGS) entry which is preliminary data.</text>
</comment>
<sequence length="254" mass="28744">MVSPPPSRSFEDLVVYHLCLPVSRINSGITVHLQESLIEAVLPGSWIRGRRLRSRRFHEYNAAYFQSLAVMRKAKELAASGNVRDLEVFASSEYYESAKPHLRVPLTSKVNELAEKYSGLMTLRSVDCLRQVGWPLLDPEVESHIEKALRSGHVSYKLSIATGFLDIWEEATLSIKREGYSINFNNDLIVAEKFSASTAVTIPFGQPAEFVINCSDGSERSLRADNGSTDLSWLCRERREKKRVFCLANETFRI</sequence>
<dbReference type="AlphaFoldDB" id="A0A6D2HL97"/>